<accession>A0A853FAD4</accession>
<keyword evidence="4" id="KW-1185">Reference proteome</keyword>
<dbReference type="PANTHER" id="PTHR42928">
    <property type="entry name" value="TRICARBOXYLATE-BINDING PROTEIN"/>
    <property type="match status" value="1"/>
</dbReference>
<dbReference type="Gene3D" id="3.40.190.150">
    <property type="entry name" value="Bordetella uptake gene, domain 1"/>
    <property type="match status" value="1"/>
</dbReference>
<comment type="similarity">
    <text evidence="1">Belongs to the UPF0065 (bug) family.</text>
</comment>
<organism evidence="3 4">
    <name type="scientific">Allopusillimonas soli</name>
    <dbReference type="NCBI Taxonomy" id="659016"/>
    <lineage>
        <taxon>Bacteria</taxon>
        <taxon>Pseudomonadati</taxon>
        <taxon>Pseudomonadota</taxon>
        <taxon>Betaproteobacteria</taxon>
        <taxon>Burkholderiales</taxon>
        <taxon>Alcaligenaceae</taxon>
        <taxon>Allopusillimonas</taxon>
    </lineage>
</organism>
<dbReference type="OrthoDB" id="8651822at2"/>
<proteinExistence type="inferred from homology"/>
<dbReference type="EMBL" id="JACCEW010000001">
    <property type="protein sequence ID" value="NYT35890.1"/>
    <property type="molecule type" value="Genomic_DNA"/>
</dbReference>
<evidence type="ECO:0000256" key="1">
    <source>
        <dbReference type="ARBA" id="ARBA00006987"/>
    </source>
</evidence>
<dbReference type="InterPro" id="IPR005064">
    <property type="entry name" value="BUG"/>
</dbReference>
<dbReference type="Proteomes" id="UP000580517">
    <property type="component" value="Unassembled WGS sequence"/>
</dbReference>
<dbReference type="CDD" id="cd07012">
    <property type="entry name" value="PBP2_Bug_TTT"/>
    <property type="match status" value="1"/>
</dbReference>
<feature type="chain" id="PRO_5032400286" evidence="2">
    <location>
        <begin position="24"/>
        <end position="321"/>
    </location>
</feature>
<protein>
    <submittedName>
        <fullName evidence="3">Tripartite tricarboxylate transporter substrate binding protein</fullName>
    </submittedName>
</protein>
<dbReference type="PANTHER" id="PTHR42928:SF5">
    <property type="entry name" value="BLR1237 PROTEIN"/>
    <property type="match status" value="1"/>
</dbReference>
<dbReference type="AlphaFoldDB" id="A0A853FAD4"/>
<dbReference type="SUPFAM" id="SSF53850">
    <property type="entry name" value="Periplasmic binding protein-like II"/>
    <property type="match status" value="1"/>
</dbReference>
<dbReference type="Pfam" id="PF03401">
    <property type="entry name" value="TctC"/>
    <property type="match status" value="1"/>
</dbReference>
<feature type="signal peptide" evidence="2">
    <location>
        <begin position="1"/>
        <end position="23"/>
    </location>
</feature>
<dbReference type="RefSeq" id="WP_129967828.1">
    <property type="nucleotide sequence ID" value="NZ_JACCEW010000001.1"/>
</dbReference>
<dbReference type="InterPro" id="IPR042100">
    <property type="entry name" value="Bug_dom1"/>
</dbReference>
<keyword evidence="2" id="KW-0732">Signal</keyword>
<name>A0A853FAD4_9BURK</name>
<dbReference type="Gene3D" id="3.40.190.10">
    <property type="entry name" value="Periplasmic binding protein-like II"/>
    <property type="match status" value="1"/>
</dbReference>
<evidence type="ECO:0000256" key="2">
    <source>
        <dbReference type="SAM" id="SignalP"/>
    </source>
</evidence>
<evidence type="ECO:0000313" key="3">
    <source>
        <dbReference type="EMBL" id="NYT35890.1"/>
    </source>
</evidence>
<dbReference type="PIRSF" id="PIRSF017082">
    <property type="entry name" value="YflP"/>
    <property type="match status" value="1"/>
</dbReference>
<gene>
    <name evidence="3" type="ORF">H0A68_03325</name>
</gene>
<evidence type="ECO:0000313" key="4">
    <source>
        <dbReference type="Proteomes" id="UP000580517"/>
    </source>
</evidence>
<sequence length="321" mass="34153">MSSRIIMLAIAAVVFCAAVPAQAAYPDRPVTLLVGYAPGGSTDIIARLLAKSLSDQWKQTVVVENKAGASGMIAADSVVRAAPDGYTLLLGYTPEVSINKLVFKEMRYDPIHDLTPIALVASAPLVLASGPKLPARNWKALLALKGKETAIAYGSPGVGGQQHMAGEVLKRLTGLPLQHIPYRGTSLAVQDLVGGQIDLFFATTPPLLGNIRAGKIWPILVAGDKREKLLPDVPTAVELGVPDLQLTNWFGVFGPGQLPDPIAQKIGTDVMGILASKSFIEELEAKGLTPTPLQGEDFAGFIQDEMAKYQRIIQETGISQR</sequence>
<reference evidence="3 4" key="1">
    <citation type="submission" date="2020-07" db="EMBL/GenBank/DDBJ databases">
        <title>Taxonomic revisions and descriptions of new bacterial species based on genomic comparisons in the high-G+C-content subgroup of the family Alcaligenaceae.</title>
        <authorList>
            <person name="Szabo A."/>
            <person name="Felfoldi T."/>
        </authorList>
    </citation>
    <scope>NUCLEOTIDE SEQUENCE [LARGE SCALE GENOMIC DNA]</scope>
    <source>
        <strain evidence="3 4">DSM 25264</strain>
    </source>
</reference>
<comment type="caution">
    <text evidence="3">The sequence shown here is derived from an EMBL/GenBank/DDBJ whole genome shotgun (WGS) entry which is preliminary data.</text>
</comment>